<dbReference type="OrthoDB" id="74183at2759"/>
<dbReference type="SUPFAM" id="SSF55729">
    <property type="entry name" value="Acyl-CoA N-acyltransferases (Nat)"/>
    <property type="match status" value="1"/>
</dbReference>
<evidence type="ECO:0000256" key="1">
    <source>
        <dbReference type="ARBA" id="ARBA00009991"/>
    </source>
</evidence>
<feature type="region of interest" description="Disordered" evidence="6">
    <location>
        <begin position="100"/>
        <end position="225"/>
    </location>
</feature>
<keyword evidence="3 5" id="KW-0833">Ubl conjugation pathway</keyword>
<protein>
    <recommendedName>
        <fullName evidence="5">Arginyl-tRNA--protein transferase 1</fullName>
        <shortName evidence="5">Arginyltransferase 1</shortName>
        <shortName evidence="5">R-transferase 1</shortName>
        <ecNumber evidence="5">2.3.2.8</ecNumber>
    </recommendedName>
    <alternativeName>
        <fullName evidence="5">Arginine-tRNA--protein transferase 1</fullName>
    </alternativeName>
</protein>
<dbReference type="InterPro" id="IPR016181">
    <property type="entry name" value="Acyl_CoA_acyltransferase"/>
</dbReference>
<dbReference type="EMBL" id="KB309374">
    <property type="protein sequence ID" value="ELT94595.1"/>
    <property type="molecule type" value="Genomic_DNA"/>
</dbReference>
<dbReference type="STRING" id="283909.R7TU95"/>
<keyword evidence="4 5" id="KW-0012">Acyltransferase</keyword>
<keyword evidence="2 5" id="KW-0808">Transferase</keyword>
<evidence type="ECO:0000256" key="5">
    <source>
        <dbReference type="PIRNR" id="PIRNR037207"/>
    </source>
</evidence>
<reference evidence="9 11" key="2">
    <citation type="journal article" date="2013" name="Nature">
        <title>Insights into bilaterian evolution from three spiralian genomes.</title>
        <authorList>
            <person name="Simakov O."/>
            <person name="Marletaz F."/>
            <person name="Cho S.J."/>
            <person name="Edsinger-Gonzales E."/>
            <person name="Havlak P."/>
            <person name="Hellsten U."/>
            <person name="Kuo D.H."/>
            <person name="Larsson T."/>
            <person name="Lv J."/>
            <person name="Arendt D."/>
            <person name="Savage R."/>
            <person name="Osoegawa K."/>
            <person name="de Jong P."/>
            <person name="Grimwood J."/>
            <person name="Chapman J.A."/>
            <person name="Shapiro H."/>
            <person name="Aerts A."/>
            <person name="Otillar R.P."/>
            <person name="Terry A.Y."/>
            <person name="Boore J.L."/>
            <person name="Grigoriev I.V."/>
            <person name="Lindberg D.R."/>
            <person name="Seaver E.C."/>
            <person name="Weisblat D.A."/>
            <person name="Putnam N.H."/>
            <person name="Rokhsar D.S."/>
        </authorList>
    </citation>
    <scope>NUCLEOTIDE SEQUENCE</scope>
    <source>
        <strain evidence="9 11">I ESC-2004</strain>
    </source>
</reference>
<feature type="compositionally biased region" description="Polar residues" evidence="6">
    <location>
        <begin position="149"/>
        <end position="161"/>
    </location>
</feature>
<dbReference type="PANTHER" id="PTHR21367:SF1">
    <property type="entry name" value="ARGINYL-TRNA--PROTEIN TRANSFERASE 1"/>
    <property type="match status" value="1"/>
</dbReference>
<evidence type="ECO:0000259" key="7">
    <source>
        <dbReference type="Pfam" id="PF04376"/>
    </source>
</evidence>
<dbReference type="HOGENOM" id="CLU_020349_1_1_1"/>
<accession>R7TU95</accession>
<dbReference type="PANTHER" id="PTHR21367">
    <property type="entry name" value="ARGININE-TRNA-PROTEIN TRANSFERASE 1"/>
    <property type="match status" value="1"/>
</dbReference>
<dbReference type="EC" id="2.3.2.8" evidence="5"/>
<feature type="domain" description="N-end aminoacyl transferase N-terminal" evidence="7">
    <location>
        <begin position="17"/>
        <end position="87"/>
    </location>
</feature>
<name>R7TU95_CAPTE</name>
<dbReference type="Proteomes" id="UP000014760">
    <property type="component" value="Unassembled WGS sequence"/>
</dbReference>
<evidence type="ECO:0000256" key="3">
    <source>
        <dbReference type="ARBA" id="ARBA00022786"/>
    </source>
</evidence>
<dbReference type="EMBL" id="AMQN01002493">
    <property type="status" value="NOT_ANNOTATED_CDS"/>
    <property type="molecule type" value="Genomic_DNA"/>
</dbReference>
<dbReference type="FunCoup" id="R7TU95">
    <property type="interactions" value="1993"/>
</dbReference>
<evidence type="ECO:0000259" key="8">
    <source>
        <dbReference type="Pfam" id="PF04377"/>
    </source>
</evidence>
<dbReference type="InterPro" id="IPR007471">
    <property type="entry name" value="N-end_Aminoacyl_Trfase_N"/>
</dbReference>
<evidence type="ECO:0000313" key="10">
    <source>
        <dbReference type="EnsemblMetazoa" id="CapteP178555"/>
    </source>
</evidence>
<dbReference type="AlphaFoldDB" id="R7TU95"/>
<dbReference type="PIRSF" id="PIRSF037207">
    <property type="entry name" value="ATE1_euk"/>
    <property type="match status" value="1"/>
</dbReference>
<sequence length="494" mass="56915">MSGRSIVEYLHEHEQYRCGYCGSSDTNYSHGMWAHSLTVDDYQDLIDRGWRRSGKYVYKPTMEKTCCPQYTIKCRASDFKMTKSHKKVIKKCNHYFNEGKKSGKESLRESEGAVEGDGPSRFQFETPQHMPQRTDISPNCEEEKMEMNLSRSCTDVSSGMASQRPVVQPMKEESGVKPNPRAGLGADPSKPPCQKAKSRRRERWMQKRDQQTTPPPPKQSSEKSLEDWLKSLSENPVNKFEASCIFSKRLVRSSPRCKTFNETFDESHAVYLKYQMQIHNDPPEKPTAKQFTRFLVDSPLEPKDGSEAFPDGYGSFHQQYLVNGKIIAVGVIDVLPRCISSVYLYYDPDYHFLSLGTYTALQELSYTRHLHTIEPSIEYYYMGFYIHSCPKMLYKGQYYPSYLLCPVTYSWQTIEKCRPKLDAERFSRLSDDPNAGDAEGSVDLASVLVLYKRQAMPYSFYRMLNSEADDEAEVKEYATFAGKKCAARMLLYRS</sequence>
<comment type="similarity">
    <text evidence="1 5">Belongs to the R-transferase family.</text>
</comment>
<evidence type="ECO:0000313" key="11">
    <source>
        <dbReference type="Proteomes" id="UP000014760"/>
    </source>
</evidence>
<dbReference type="Pfam" id="PF04376">
    <property type="entry name" value="ATE_N"/>
    <property type="match status" value="1"/>
</dbReference>
<dbReference type="InterPro" id="IPR030700">
    <property type="entry name" value="N-end_Aminoacyl_Trfase"/>
</dbReference>
<dbReference type="GO" id="GO:0004057">
    <property type="term" value="F:arginyl-tRNA--protein transferase activity"/>
    <property type="evidence" value="ECO:0007669"/>
    <property type="project" value="UniProtKB-EC"/>
</dbReference>
<dbReference type="OMA" id="SDRMVYS"/>
<dbReference type="Pfam" id="PF04377">
    <property type="entry name" value="ATE_C"/>
    <property type="match status" value="1"/>
</dbReference>
<dbReference type="InterPro" id="IPR017137">
    <property type="entry name" value="Arg-tRNA-P_Trfase_1_euk"/>
</dbReference>
<feature type="domain" description="N-end rule aminoacyl transferase C-terminal" evidence="8">
    <location>
        <begin position="266"/>
        <end position="405"/>
    </location>
</feature>
<comment type="catalytic activity">
    <reaction evidence="5">
        <text>an N-terminal L-alpha-aminoacyl-[protein] + L-arginyl-tRNA(Arg) = an N-terminal L-arginyl-L-aminoacyl-[protein] + tRNA(Arg) + H(+)</text>
        <dbReference type="Rhea" id="RHEA:10208"/>
        <dbReference type="Rhea" id="RHEA-COMP:9658"/>
        <dbReference type="Rhea" id="RHEA-COMP:9673"/>
        <dbReference type="Rhea" id="RHEA-COMP:10636"/>
        <dbReference type="Rhea" id="RHEA-COMP:10638"/>
        <dbReference type="ChEBI" id="CHEBI:15378"/>
        <dbReference type="ChEBI" id="CHEBI:78442"/>
        <dbReference type="ChEBI" id="CHEBI:78513"/>
        <dbReference type="ChEBI" id="CHEBI:78597"/>
        <dbReference type="ChEBI" id="CHEBI:83562"/>
        <dbReference type="EC" id="2.3.2.8"/>
    </reaction>
</comment>
<dbReference type="EnsemblMetazoa" id="CapteT178555">
    <property type="protein sequence ID" value="CapteP178555"/>
    <property type="gene ID" value="CapteG178555"/>
</dbReference>
<proteinExistence type="inferred from homology"/>
<evidence type="ECO:0000256" key="4">
    <source>
        <dbReference type="ARBA" id="ARBA00023315"/>
    </source>
</evidence>
<evidence type="ECO:0000313" key="9">
    <source>
        <dbReference type="EMBL" id="ELT94595.1"/>
    </source>
</evidence>
<evidence type="ECO:0000256" key="6">
    <source>
        <dbReference type="SAM" id="MobiDB-lite"/>
    </source>
</evidence>
<gene>
    <name evidence="9" type="ORF">CAPTEDRAFT_178555</name>
</gene>
<feature type="compositionally biased region" description="Basic and acidic residues" evidence="6">
    <location>
        <begin position="100"/>
        <end position="111"/>
    </location>
</feature>
<reference evidence="10" key="3">
    <citation type="submission" date="2015-06" db="UniProtKB">
        <authorList>
            <consortium name="EnsemblMetazoa"/>
        </authorList>
    </citation>
    <scope>IDENTIFICATION</scope>
</reference>
<dbReference type="InterPro" id="IPR007472">
    <property type="entry name" value="N-end_Aminoacyl_Trfase_C"/>
</dbReference>
<dbReference type="GO" id="GO:0005737">
    <property type="term" value="C:cytoplasm"/>
    <property type="evidence" value="ECO:0007669"/>
    <property type="project" value="TreeGrafter"/>
</dbReference>
<feature type="compositionally biased region" description="Polar residues" evidence="6">
    <location>
        <begin position="123"/>
        <end position="137"/>
    </location>
</feature>
<evidence type="ECO:0000256" key="2">
    <source>
        <dbReference type="ARBA" id="ARBA00022679"/>
    </source>
</evidence>
<organism evidence="9">
    <name type="scientific">Capitella teleta</name>
    <name type="common">Polychaete worm</name>
    <dbReference type="NCBI Taxonomy" id="283909"/>
    <lineage>
        <taxon>Eukaryota</taxon>
        <taxon>Metazoa</taxon>
        <taxon>Spiralia</taxon>
        <taxon>Lophotrochozoa</taxon>
        <taxon>Annelida</taxon>
        <taxon>Polychaeta</taxon>
        <taxon>Sedentaria</taxon>
        <taxon>Scolecida</taxon>
        <taxon>Capitellidae</taxon>
        <taxon>Capitella</taxon>
    </lineage>
</organism>
<reference evidence="11" key="1">
    <citation type="submission" date="2012-12" db="EMBL/GenBank/DDBJ databases">
        <authorList>
            <person name="Hellsten U."/>
            <person name="Grimwood J."/>
            <person name="Chapman J.A."/>
            <person name="Shapiro H."/>
            <person name="Aerts A."/>
            <person name="Otillar R.P."/>
            <person name="Terry A.Y."/>
            <person name="Boore J.L."/>
            <person name="Simakov O."/>
            <person name="Marletaz F."/>
            <person name="Cho S.-J."/>
            <person name="Edsinger-Gonzales E."/>
            <person name="Havlak P."/>
            <person name="Kuo D.-H."/>
            <person name="Larsson T."/>
            <person name="Lv J."/>
            <person name="Arendt D."/>
            <person name="Savage R."/>
            <person name="Osoegawa K."/>
            <person name="de Jong P."/>
            <person name="Lindberg D.R."/>
            <person name="Seaver E.C."/>
            <person name="Weisblat D.A."/>
            <person name="Putnam N.H."/>
            <person name="Grigoriev I.V."/>
            <person name="Rokhsar D.S."/>
        </authorList>
    </citation>
    <scope>NUCLEOTIDE SEQUENCE</scope>
    <source>
        <strain evidence="11">I ESC-2004</strain>
    </source>
</reference>
<comment type="function">
    <text evidence="5">Involved in the post-translational conjugation of arginine to the N-terminal aspartate or glutamate of a protein. This arginylation is required for degradation of the protein via the ubiquitin pathway.</text>
</comment>
<keyword evidence="11" id="KW-1185">Reference proteome</keyword>